<accession>A0A7C9BSN6</accession>
<keyword evidence="3" id="KW-1185">Reference proteome</keyword>
<dbReference type="Pfam" id="PF21956">
    <property type="entry name" value="DUF6922"/>
    <property type="match status" value="1"/>
</dbReference>
<evidence type="ECO:0000313" key="2">
    <source>
        <dbReference type="EMBL" id="MPR35099.1"/>
    </source>
</evidence>
<gene>
    <name evidence="2" type="ORF">GBK04_17515</name>
</gene>
<evidence type="ECO:0000313" key="3">
    <source>
        <dbReference type="Proteomes" id="UP000479293"/>
    </source>
</evidence>
<protein>
    <recommendedName>
        <fullName evidence="1">DUF6922 domain-containing protein</fullName>
    </recommendedName>
</protein>
<name>A0A7C9BSN6_9BACT</name>
<feature type="domain" description="DUF6922" evidence="1">
    <location>
        <begin position="13"/>
        <end position="63"/>
    </location>
</feature>
<comment type="caution">
    <text evidence="2">The sequence shown here is derived from an EMBL/GenBank/DDBJ whole genome shotgun (WGS) entry which is preliminary data.</text>
</comment>
<proteinExistence type="predicted"/>
<dbReference type="RefSeq" id="WP_152761859.1">
    <property type="nucleotide sequence ID" value="NZ_WHLY01000002.1"/>
</dbReference>
<dbReference type="EMBL" id="WHLY01000002">
    <property type="protein sequence ID" value="MPR35099.1"/>
    <property type="molecule type" value="Genomic_DNA"/>
</dbReference>
<evidence type="ECO:0000259" key="1">
    <source>
        <dbReference type="Pfam" id="PF21956"/>
    </source>
</evidence>
<reference evidence="2 3" key="1">
    <citation type="submission" date="2019-10" db="EMBL/GenBank/DDBJ databases">
        <title>Draft Genome Sequence of Cytophagaceae sp. SJW1-29.</title>
        <authorList>
            <person name="Choi A."/>
        </authorList>
    </citation>
    <scope>NUCLEOTIDE SEQUENCE [LARGE SCALE GENOMIC DNA]</scope>
    <source>
        <strain evidence="2 3">SJW1-29</strain>
    </source>
</reference>
<organism evidence="2 3">
    <name type="scientific">Salmonirosea aquatica</name>
    <dbReference type="NCBI Taxonomy" id="2654236"/>
    <lineage>
        <taxon>Bacteria</taxon>
        <taxon>Pseudomonadati</taxon>
        <taxon>Bacteroidota</taxon>
        <taxon>Cytophagia</taxon>
        <taxon>Cytophagales</taxon>
        <taxon>Spirosomataceae</taxon>
        <taxon>Salmonirosea</taxon>
    </lineage>
</organism>
<sequence length="103" mass="12434">MDTTSKSTKPNISSLAFWDVDFEKINYQKNSLFVMEKVLNYGPWDDIINLIKYYGEERIRQEIVNSTYLSKEVLNFVCFYFRLSPDDFTCYKERQSQNPLWIY</sequence>
<dbReference type="AlphaFoldDB" id="A0A7C9BSN6"/>
<dbReference type="InterPro" id="IPR053830">
    <property type="entry name" value="DUF6922"/>
</dbReference>
<dbReference type="Proteomes" id="UP000479293">
    <property type="component" value="Unassembled WGS sequence"/>
</dbReference>